<gene>
    <name evidence="1" type="ORF">DUPY_40970</name>
</gene>
<protein>
    <recommendedName>
        <fullName evidence="3">BrnA antitoxin of type II toxin-antitoxin system</fullName>
    </recommendedName>
</protein>
<reference evidence="2" key="1">
    <citation type="journal article" date="2016" name="Front. Microbiol.">
        <title>Molecular Keys to the Janthinobacterium and Duganella spp. Interaction with the Plant Pathogen Fusarium graminearum.</title>
        <authorList>
            <person name="Haack F.S."/>
            <person name="Poehlein A."/>
            <person name="Kroger C."/>
            <person name="Voigt C.A."/>
            <person name="Piepenbring M."/>
            <person name="Bode H.B."/>
            <person name="Daniel R."/>
            <person name="Schafer W."/>
            <person name="Streit W.R."/>
        </authorList>
    </citation>
    <scope>NUCLEOTIDE SEQUENCE [LARGE SCALE GENOMIC DNA]</scope>
    <source>
        <strain evidence="2">T54</strain>
    </source>
</reference>
<proteinExistence type="predicted"/>
<evidence type="ECO:0008006" key="3">
    <source>
        <dbReference type="Google" id="ProtNLM"/>
    </source>
</evidence>
<evidence type="ECO:0000313" key="2">
    <source>
        <dbReference type="Proteomes" id="UP000175989"/>
    </source>
</evidence>
<keyword evidence="2" id="KW-1185">Reference proteome</keyword>
<dbReference type="AlphaFoldDB" id="A0A1E7WDG4"/>
<comment type="caution">
    <text evidence="1">The sequence shown here is derived from an EMBL/GenBank/DDBJ whole genome shotgun (WGS) entry which is preliminary data.</text>
</comment>
<evidence type="ECO:0000313" key="1">
    <source>
        <dbReference type="EMBL" id="OEZ95995.1"/>
    </source>
</evidence>
<dbReference type="OrthoDB" id="9796641at2"/>
<organism evidence="1 2">
    <name type="scientific">Duganella phyllosphaerae</name>
    <dbReference type="NCBI Taxonomy" id="762836"/>
    <lineage>
        <taxon>Bacteria</taxon>
        <taxon>Pseudomonadati</taxon>
        <taxon>Pseudomonadota</taxon>
        <taxon>Betaproteobacteria</taxon>
        <taxon>Burkholderiales</taxon>
        <taxon>Oxalobacteraceae</taxon>
        <taxon>Telluria group</taxon>
        <taxon>Duganella</taxon>
    </lineage>
</organism>
<dbReference type="RefSeq" id="WP_070250630.1">
    <property type="nucleotide sequence ID" value="NZ_LROM01000115.1"/>
</dbReference>
<dbReference type="Proteomes" id="UP000175989">
    <property type="component" value="Unassembled WGS sequence"/>
</dbReference>
<name>A0A1E7WDG4_9BURK</name>
<dbReference type="InterPro" id="IPR025528">
    <property type="entry name" value="BrnA_antitoxin"/>
</dbReference>
<dbReference type="Pfam" id="PF14384">
    <property type="entry name" value="BrnA_antitoxin"/>
    <property type="match status" value="1"/>
</dbReference>
<dbReference type="EMBL" id="LROM01000115">
    <property type="protein sequence ID" value="OEZ95995.1"/>
    <property type="molecule type" value="Genomic_DNA"/>
</dbReference>
<accession>A0A1E7WDG4</accession>
<sequence>MNVKLQNSPALWVDPDDAPELSDEFFDKGTWRVGEQVVSPHEAYALVGQQVAQPSAISATVSTTLRLDVDVLQAFKATGEGWQLLMNIALKEWLSQRKQ</sequence>